<dbReference type="InterPro" id="IPR008767">
    <property type="entry name" value="Phage_SPP1_head-tail_adaptor"/>
</dbReference>
<evidence type="ECO:0000313" key="1">
    <source>
        <dbReference type="EMBL" id="OOY24842.1"/>
    </source>
</evidence>
<accession>A0ABX3MZM9</accession>
<dbReference type="Pfam" id="PF05521">
    <property type="entry name" value="Phage_HCP"/>
    <property type="match status" value="1"/>
</dbReference>
<dbReference type="InterPro" id="IPR038666">
    <property type="entry name" value="SSP1_head-tail_sf"/>
</dbReference>
<evidence type="ECO:0008006" key="3">
    <source>
        <dbReference type="Google" id="ProtNLM"/>
    </source>
</evidence>
<evidence type="ECO:0000313" key="2">
    <source>
        <dbReference type="Proteomes" id="UP000190787"/>
    </source>
</evidence>
<proteinExistence type="predicted"/>
<comment type="caution">
    <text evidence="1">The sequence shown here is derived from an EMBL/GenBank/DDBJ whole genome shotgun (WGS) entry which is preliminary data.</text>
</comment>
<protein>
    <recommendedName>
        <fullName evidence="3">Head-tail adaptor protein</fullName>
    </recommendedName>
</protein>
<keyword evidence="2" id="KW-1185">Reference proteome</keyword>
<name>A0ABX3MZM9_9RHOB</name>
<dbReference type="Gene3D" id="2.40.10.270">
    <property type="entry name" value="Bacteriophage SPP1 head-tail adaptor protein"/>
    <property type="match status" value="1"/>
</dbReference>
<gene>
    <name evidence="1" type="ORF">BMI91_10405</name>
</gene>
<organism evidence="1 2">
    <name type="scientific">Thioclava sediminum</name>
    <dbReference type="NCBI Taxonomy" id="1915319"/>
    <lineage>
        <taxon>Bacteria</taxon>
        <taxon>Pseudomonadati</taxon>
        <taxon>Pseudomonadota</taxon>
        <taxon>Alphaproteobacteria</taxon>
        <taxon>Rhodobacterales</taxon>
        <taxon>Paracoccaceae</taxon>
        <taxon>Thioclava</taxon>
    </lineage>
</organism>
<dbReference type="EMBL" id="MPZV01000002">
    <property type="protein sequence ID" value="OOY24842.1"/>
    <property type="molecule type" value="Genomic_DNA"/>
</dbReference>
<sequence>MNAGSLSRRIQVQREIQVTGPGGVVSTEWEDFGPTLFARRRDMSDAERVVAAHWENRLVSRFVIRDSAFARSIRRADRLMHEGMAYEIDGIKELPFDRAFLEITAWTEDTL</sequence>
<dbReference type="Proteomes" id="UP000190787">
    <property type="component" value="Unassembled WGS sequence"/>
</dbReference>
<reference evidence="1 2" key="1">
    <citation type="submission" date="2016-11" db="EMBL/GenBank/DDBJ databases">
        <title>A multilocus sequence analysis scheme for characterization of bacteria in the genus Thioclava.</title>
        <authorList>
            <person name="Liu Y."/>
            <person name="Shao Z."/>
        </authorList>
    </citation>
    <scope>NUCLEOTIDE SEQUENCE [LARGE SCALE GENOMIC DNA]</scope>
    <source>
        <strain evidence="1 2">TAW-CT134</strain>
    </source>
</reference>